<proteinExistence type="predicted"/>
<organism evidence="6">
    <name type="scientific">Vitis vinifera</name>
    <name type="common">Grape</name>
    <dbReference type="NCBI Taxonomy" id="29760"/>
    <lineage>
        <taxon>Eukaryota</taxon>
        <taxon>Viridiplantae</taxon>
        <taxon>Streptophyta</taxon>
        <taxon>Embryophyta</taxon>
        <taxon>Tracheophyta</taxon>
        <taxon>Spermatophyta</taxon>
        <taxon>Magnoliopsida</taxon>
        <taxon>eudicotyledons</taxon>
        <taxon>Gunneridae</taxon>
        <taxon>Pentapetalae</taxon>
        <taxon>rosids</taxon>
        <taxon>Vitales</taxon>
        <taxon>Vitaceae</taxon>
        <taxon>Viteae</taxon>
        <taxon>Vitis</taxon>
    </lineage>
</organism>
<reference evidence="6" key="1">
    <citation type="journal article" date="2007" name="PLoS ONE">
        <title>The first genome sequence of an elite grapevine cultivar (Pinot noir Vitis vinifera L.): coping with a highly heterozygous genome.</title>
        <authorList>
            <person name="Velasco R."/>
            <person name="Zharkikh A."/>
            <person name="Troggio M."/>
            <person name="Cartwright D.A."/>
            <person name="Cestaro A."/>
            <person name="Pruss D."/>
            <person name="Pindo M."/>
            <person name="FitzGerald L.M."/>
            <person name="Vezzulli S."/>
            <person name="Reid J."/>
            <person name="Malacarne G."/>
            <person name="Iliev D."/>
            <person name="Coppola G."/>
            <person name="Wardell B."/>
            <person name="Micheletti D."/>
            <person name="Macalma T."/>
            <person name="Facci M."/>
            <person name="Mitchell J.T."/>
            <person name="Perazzolli M."/>
            <person name="Eldredge G."/>
            <person name="Gatto P."/>
            <person name="Oyzerski R."/>
            <person name="Moretto M."/>
            <person name="Gutin N."/>
            <person name="Stefanini M."/>
            <person name="Chen Y."/>
            <person name="Segala C."/>
            <person name="Davenport C."/>
            <person name="Dematte L."/>
            <person name="Mraz A."/>
            <person name="Battilana J."/>
            <person name="Stormo K."/>
            <person name="Costa F."/>
            <person name="Tao Q."/>
            <person name="Si-Ammour A."/>
            <person name="Harkins T."/>
            <person name="Lackey A."/>
            <person name="Perbost C."/>
            <person name="Taillon B."/>
            <person name="Stella A."/>
            <person name="Solovyev V."/>
            <person name="Fawcett J.A."/>
            <person name="Sterck L."/>
            <person name="Vandepoele K."/>
            <person name="Grando S.M."/>
            <person name="Toppo S."/>
            <person name="Moser C."/>
            <person name="Lanchbury J."/>
            <person name="Bogden R."/>
            <person name="Skolnick M."/>
            <person name="Sgaramella V."/>
            <person name="Bhatnagar S.K."/>
            <person name="Fontana P."/>
            <person name="Gutin A."/>
            <person name="Van de Peer Y."/>
            <person name="Salamini F."/>
            <person name="Viola R."/>
        </authorList>
    </citation>
    <scope>NUCLEOTIDE SEQUENCE</scope>
</reference>
<name>A5BLT2_VITVI</name>
<dbReference type="InterPro" id="IPR018289">
    <property type="entry name" value="MULE_transposase_dom"/>
</dbReference>
<evidence type="ECO:0000256" key="3">
    <source>
        <dbReference type="ARBA" id="ARBA00022833"/>
    </source>
</evidence>
<dbReference type="EMBL" id="AM463895">
    <property type="protein sequence ID" value="CAN61536.1"/>
    <property type="molecule type" value="Genomic_DNA"/>
</dbReference>
<dbReference type="GO" id="GO:0008270">
    <property type="term" value="F:zinc ion binding"/>
    <property type="evidence" value="ECO:0007669"/>
    <property type="project" value="UniProtKB-KW"/>
</dbReference>
<dbReference type="PROSITE" id="PS50966">
    <property type="entry name" value="ZF_SWIM"/>
    <property type="match status" value="1"/>
</dbReference>
<keyword evidence="2 4" id="KW-0863">Zinc-finger</keyword>
<evidence type="ECO:0000256" key="2">
    <source>
        <dbReference type="ARBA" id="ARBA00022771"/>
    </source>
</evidence>
<protein>
    <recommendedName>
        <fullName evidence="5">SWIM-type domain-containing protein</fullName>
    </recommendedName>
</protein>
<evidence type="ECO:0000256" key="4">
    <source>
        <dbReference type="PROSITE-ProRule" id="PRU00325"/>
    </source>
</evidence>
<dbReference type="Pfam" id="PF10551">
    <property type="entry name" value="MULE"/>
    <property type="match status" value="1"/>
</dbReference>
<keyword evidence="1" id="KW-0479">Metal-binding</keyword>
<sequence length="816" mass="93486">MEDKIFCYIHEGGELVKTVVGSIKYKGGWTNCIVISKNISHSEFVSKVCGELNLEPNSIKLDFTVKFDPSCLLPLHDDADIVKMFKFNDMFCRAYVCQCTEGSAHTFPNASEFRDAIYLMSLAGKFRYSYKRNSSKHMIVVCTIEDCPWKIIAHAIGDSNIVQVHTFQNVHKHWLEDVALSQPLVISTHASLVIDDVISSTPEYQPRQICKDFMCERMLATNPRSSVELSYSNDGHFEQFFVAHSISIQGFVKGCRPIIAIDSTHMSGPYGAFGVMSSENYEDWLWFLEKLKIVVGNKEVIIISDRYPALLCSVPEVFGLENHAYCYRHLKENFSSFLSKHNTRGNKGSMLMKHKEESNNWKGCIGPKIEDKVLQNIAKCEVYPVIPFMNGVFGICIRRALLNVDVINRTCTCRGWQMLRIPCEHVATVIVFIGQNVTDFFDDCYKYPMQELIYGDSFSDIEIHDMPSVDDDGLIGTKVLILLVDLFVSLVIVLKIQEKLPKSHCSRKKFISVIARLFDEKTAKPLRRWLWGLLSFACRELRYELCGWLISQYDFTYHKLNMATNNVVSVNEEHVSRVMGIPSTRVDMVVLKRTTSTNHTYILSVLEQNLENLPFFDEFLKSFLIFSCATLLAPNLKLEGIHDLWDTIWDGDVGVQMNWAKFVIQYLENGIRDYHKNHPTYIQGYLMFLQVLEAHVIETLETMLRLASSLTRNVATLRSRRCGSDENSSIRCPDTLHHAEYEPSEILCEIYGMYITREEMSYLNVGRWVNLVVVLCNLKANATSQVIMDRCRMYLDADILGRDLGICDMAAVYPRM</sequence>
<accession>A5BLT2</accession>
<dbReference type="PANTHER" id="PTHR31973">
    <property type="entry name" value="POLYPROTEIN, PUTATIVE-RELATED"/>
    <property type="match status" value="1"/>
</dbReference>
<evidence type="ECO:0000256" key="1">
    <source>
        <dbReference type="ARBA" id="ARBA00022723"/>
    </source>
</evidence>
<gene>
    <name evidence="6" type="ORF">VITISV_017986</name>
</gene>
<dbReference type="SMART" id="SM00575">
    <property type="entry name" value="ZnF_PMZ"/>
    <property type="match status" value="1"/>
</dbReference>
<evidence type="ECO:0000313" key="6">
    <source>
        <dbReference type="EMBL" id="CAN61536.1"/>
    </source>
</evidence>
<dbReference type="PANTHER" id="PTHR31973:SF157">
    <property type="entry name" value="SWIM-TYPE DOMAIN-CONTAINING PROTEIN"/>
    <property type="match status" value="1"/>
</dbReference>
<keyword evidence="3" id="KW-0862">Zinc</keyword>
<dbReference type="Pfam" id="PF04434">
    <property type="entry name" value="SWIM"/>
    <property type="match status" value="1"/>
</dbReference>
<feature type="domain" description="SWIM-type" evidence="5">
    <location>
        <begin position="402"/>
        <end position="434"/>
    </location>
</feature>
<evidence type="ECO:0000259" key="5">
    <source>
        <dbReference type="PROSITE" id="PS50966"/>
    </source>
</evidence>
<dbReference type="ExpressionAtlas" id="A5BLT2">
    <property type="expression patterns" value="baseline"/>
</dbReference>
<dbReference type="AlphaFoldDB" id="A5BLT2"/>
<dbReference type="Pfam" id="PF03108">
    <property type="entry name" value="DBD_Tnp_Mut"/>
    <property type="match status" value="1"/>
</dbReference>
<dbReference type="InterPro" id="IPR004332">
    <property type="entry name" value="Transposase_MuDR"/>
</dbReference>
<dbReference type="InterPro" id="IPR007527">
    <property type="entry name" value="Znf_SWIM"/>
</dbReference>
<dbReference type="InterPro" id="IPR006564">
    <property type="entry name" value="Znf_PMZ"/>
</dbReference>